<dbReference type="RefSeq" id="WP_379532110.1">
    <property type="nucleotide sequence ID" value="NZ_JBHSBI010000020.1"/>
</dbReference>
<evidence type="ECO:0000313" key="3">
    <source>
        <dbReference type="Proteomes" id="UP001595851"/>
    </source>
</evidence>
<evidence type="ECO:0008006" key="4">
    <source>
        <dbReference type="Google" id="ProtNLM"/>
    </source>
</evidence>
<protein>
    <recommendedName>
        <fullName evidence="4">Secreted protein</fullName>
    </recommendedName>
</protein>
<evidence type="ECO:0000256" key="1">
    <source>
        <dbReference type="SAM" id="SignalP"/>
    </source>
</evidence>
<name>A0ABV8GH09_9ACTN</name>
<accession>A0ABV8GH09</accession>
<gene>
    <name evidence="2" type="ORF">ACFOY2_33470</name>
</gene>
<comment type="caution">
    <text evidence="2">The sequence shown here is derived from an EMBL/GenBank/DDBJ whole genome shotgun (WGS) entry which is preliminary data.</text>
</comment>
<keyword evidence="1" id="KW-0732">Signal</keyword>
<feature type="chain" id="PRO_5046910016" description="Secreted protein" evidence="1">
    <location>
        <begin position="25"/>
        <end position="69"/>
    </location>
</feature>
<reference evidence="3" key="1">
    <citation type="journal article" date="2019" name="Int. J. Syst. Evol. Microbiol.">
        <title>The Global Catalogue of Microorganisms (GCM) 10K type strain sequencing project: providing services to taxonomists for standard genome sequencing and annotation.</title>
        <authorList>
            <consortium name="The Broad Institute Genomics Platform"/>
            <consortium name="The Broad Institute Genome Sequencing Center for Infectious Disease"/>
            <person name="Wu L."/>
            <person name="Ma J."/>
        </authorList>
    </citation>
    <scope>NUCLEOTIDE SEQUENCE [LARGE SCALE GENOMIC DNA]</scope>
    <source>
        <strain evidence="3">TBRC 1276</strain>
    </source>
</reference>
<keyword evidence="3" id="KW-1185">Reference proteome</keyword>
<sequence>MHRTARLLAVTALAAMGMIATVPAANAVADPALITGCLARSVGEVSTVVNPMAPGVPAEVPAVHCLTGP</sequence>
<feature type="signal peptide" evidence="1">
    <location>
        <begin position="1"/>
        <end position="24"/>
    </location>
</feature>
<dbReference type="Proteomes" id="UP001595851">
    <property type="component" value="Unassembled WGS sequence"/>
</dbReference>
<organism evidence="2 3">
    <name type="scientific">Nonomuraea purpurea</name>
    <dbReference type="NCBI Taxonomy" id="1849276"/>
    <lineage>
        <taxon>Bacteria</taxon>
        <taxon>Bacillati</taxon>
        <taxon>Actinomycetota</taxon>
        <taxon>Actinomycetes</taxon>
        <taxon>Streptosporangiales</taxon>
        <taxon>Streptosporangiaceae</taxon>
        <taxon>Nonomuraea</taxon>
    </lineage>
</organism>
<proteinExistence type="predicted"/>
<evidence type="ECO:0000313" key="2">
    <source>
        <dbReference type="EMBL" id="MFC4012184.1"/>
    </source>
</evidence>
<dbReference type="EMBL" id="JBHSBI010000020">
    <property type="protein sequence ID" value="MFC4012184.1"/>
    <property type="molecule type" value="Genomic_DNA"/>
</dbReference>